<reference evidence="4 5" key="1">
    <citation type="submission" date="2020-04" db="EMBL/GenBank/DDBJ databases">
        <title>MicrobeNet Type strains.</title>
        <authorList>
            <person name="Nicholson A.C."/>
        </authorList>
    </citation>
    <scope>NUCLEOTIDE SEQUENCE [LARGE SCALE GENOMIC DNA]</scope>
    <source>
        <strain evidence="4 5">DSM 44960</strain>
    </source>
</reference>
<sequence>MPVRFPSVQDGRTVRTAGVPGKVGPARVVAFRVTVHAPALHPFVLERYSPNGFRRDHTLSSAEVSSLFEAARRAPSAGNSQPWRVIAAVRGDAVHRRLAGFLARSSAAWAPDASLLVANLVQRRVEDTEFEYSEFADYDLGQAVAHLTFQAHELGLQVHQFRAFDRDGLHHEFALPDHWEIATMAAVGLPVGDATGTDRLRKPLNDIMWTVANIVSQQAQSGAAEE</sequence>
<keyword evidence="2" id="KW-0560">Oxidoreductase</keyword>
<name>A0A846VYL9_9NOCA</name>
<dbReference type="EMBL" id="JAAXOM010000001">
    <property type="protein sequence ID" value="NKX85932.1"/>
    <property type="molecule type" value="Genomic_DNA"/>
</dbReference>
<dbReference type="AlphaFoldDB" id="A0A846VYL9"/>
<protein>
    <submittedName>
        <fullName evidence="4">Nitroreductase</fullName>
    </submittedName>
</protein>
<dbReference type="PANTHER" id="PTHR43673">
    <property type="entry name" value="NAD(P)H NITROREDUCTASE YDGI-RELATED"/>
    <property type="match status" value="1"/>
</dbReference>
<dbReference type="PANTHER" id="PTHR43673:SF10">
    <property type="entry name" value="NADH DEHYDROGENASE_NAD(P)H NITROREDUCTASE XCC3605-RELATED"/>
    <property type="match status" value="1"/>
</dbReference>
<keyword evidence="5" id="KW-1185">Reference proteome</keyword>
<evidence type="ECO:0000313" key="5">
    <source>
        <dbReference type="Proteomes" id="UP000572007"/>
    </source>
</evidence>
<comment type="caution">
    <text evidence="4">The sequence shown here is derived from an EMBL/GenBank/DDBJ whole genome shotgun (WGS) entry which is preliminary data.</text>
</comment>
<gene>
    <name evidence="4" type="ORF">HGA10_01210</name>
</gene>
<dbReference type="Pfam" id="PF00881">
    <property type="entry name" value="Nitroreductase"/>
    <property type="match status" value="1"/>
</dbReference>
<evidence type="ECO:0000256" key="2">
    <source>
        <dbReference type="ARBA" id="ARBA00023002"/>
    </source>
</evidence>
<comment type="similarity">
    <text evidence="1">Belongs to the nitroreductase family.</text>
</comment>
<proteinExistence type="inferred from homology"/>
<evidence type="ECO:0000313" key="4">
    <source>
        <dbReference type="EMBL" id="NKX85932.1"/>
    </source>
</evidence>
<feature type="domain" description="Nitroreductase" evidence="3">
    <location>
        <begin position="45"/>
        <end position="105"/>
    </location>
</feature>
<organism evidence="4 5">
    <name type="scientific">Nocardia coubleae</name>
    <dbReference type="NCBI Taxonomy" id="356147"/>
    <lineage>
        <taxon>Bacteria</taxon>
        <taxon>Bacillati</taxon>
        <taxon>Actinomycetota</taxon>
        <taxon>Actinomycetes</taxon>
        <taxon>Mycobacteriales</taxon>
        <taxon>Nocardiaceae</taxon>
        <taxon>Nocardia</taxon>
    </lineage>
</organism>
<dbReference type="SUPFAM" id="SSF55469">
    <property type="entry name" value="FMN-dependent nitroreductase-like"/>
    <property type="match status" value="1"/>
</dbReference>
<dbReference type="InterPro" id="IPR029479">
    <property type="entry name" value="Nitroreductase"/>
</dbReference>
<evidence type="ECO:0000256" key="1">
    <source>
        <dbReference type="ARBA" id="ARBA00007118"/>
    </source>
</evidence>
<dbReference type="InterPro" id="IPR000415">
    <property type="entry name" value="Nitroreductase-like"/>
</dbReference>
<dbReference type="GO" id="GO:0016491">
    <property type="term" value="F:oxidoreductase activity"/>
    <property type="evidence" value="ECO:0007669"/>
    <property type="project" value="UniProtKB-KW"/>
</dbReference>
<dbReference type="Gene3D" id="3.40.109.10">
    <property type="entry name" value="NADH Oxidase"/>
    <property type="match status" value="1"/>
</dbReference>
<dbReference type="Proteomes" id="UP000572007">
    <property type="component" value="Unassembled WGS sequence"/>
</dbReference>
<accession>A0A846VYL9</accession>
<evidence type="ECO:0000259" key="3">
    <source>
        <dbReference type="Pfam" id="PF00881"/>
    </source>
</evidence>